<dbReference type="Gene3D" id="1.20.1250.20">
    <property type="entry name" value="MFS general substrate transporter like domains"/>
    <property type="match status" value="1"/>
</dbReference>
<dbReference type="CDD" id="cd06173">
    <property type="entry name" value="MFS_MefA_like"/>
    <property type="match status" value="1"/>
</dbReference>
<feature type="transmembrane region" description="Helical" evidence="7">
    <location>
        <begin position="16"/>
        <end position="38"/>
    </location>
</feature>
<keyword evidence="6 7" id="KW-0472">Membrane</keyword>
<dbReference type="PANTHER" id="PTHR23513">
    <property type="entry name" value="INTEGRAL MEMBRANE EFFLUX PROTEIN-RELATED"/>
    <property type="match status" value="1"/>
</dbReference>
<evidence type="ECO:0000256" key="3">
    <source>
        <dbReference type="ARBA" id="ARBA00022475"/>
    </source>
</evidence>
<feature type="transmembrane region" description="Helical" evidence="7">
    <location>
        <begin position="143"/>
        <end position="165"/>
    </location>
</feature>
<sequence length="409" mass="44095">MIRRYPVLINRSFSRLFWASVINVLGSNVTYIAIYWAYSKTVGVTSLAVLIALTYFARFVFNLVLGPLSDRFPAKPLMQTLLFARGGLLLGFGLLISLAHISLLWLMVMSVILVALGALYELSSTKLIRDIVDEHDLSRANALISIVYQFGSMIGLALGGVTASLLSVGRILFVESLGYFLGFGLLGSLRTPHDPMTAIAKTGLMAPWGDGITFVLGKKWLVSVLGLAVFSNIAITPTITLMAPYALDVLHGGSQQYADLEIAVTGGGMLCALVFSKFRMASSLLPMYLGLATVGESVFMALFGLSRHIDASLIALLGVGAAISLFNIPFITILQHYTPREKLGRVRAVLVAASTGVSSISYFFSGMLAHRLGVTSTILVFAVLGFVGVVTVLLTRPFHQLDFTQVELT</sequence>
<keyword evidence="5 7" id="KW-1133">Transmembrane helix</keyword>
<dbReference type="GO" id="GO:0005886">
    <property type="term" value="C:plasma membrane"/>
    <property type="evidence" value="ECO:0007669"/>
    <property type="project" value="UniProtKB-SubCell"/>
</dbReference>
<dbReference type="InterPro" id="IPR011701">
    <property type="entry name" value="MFS"/>
</dbReference>
<feature type="transmembrane region" description="Helical" evidence="7">
    <location>
        <begin position="44"/>
        <end position="65"/>
    </location>
</feature>
<feature type="transmembrane region" description="Helical" evidence="7">
    <location>
        <begin position="77"/>
        <end position="96"/>
    </location>
</feature>
<feature type="transmembrane region" description="Helical" evidence="7">
    <location>
        <begin position="376"/>
        <end position="395"/>
    </location>
</feature>
<proteinExistence type="predicted"/>
<dbReference type="Pfam" id="PF07690">
    <property type="entry name" value="MFS_1"/>
    <property type="match status" value="1"/>
</dbReference>
<feature type="transmembrane region" description="Helical" evidence="7">
    <location>
        <begin position="102"/>
        <end position="122"/>
    </location>
</feature>
<accession>A0A2T2WJ77</accession>
<dbReference type="InterPro" id="IPR036259">
    <property type="entry name" value="MFS_trans_sf"/>
</dbReference>
<protein>
    <recommendedName>
        <fullName evidence="8">Major facilitator superfamily (MFS) profile domain-containing protein</fullName>
    </recommendedName>
</protein>
<dbReference type="GO" id="GO:0022857">
    <property type="term" value="F:transmembrane transporter activity"/>
    <property type="evidence" value="ECO:0007669"/>
    <property type="project" value="InterPro"/>
</dbReference>
<gene>
    <name evidence="9" type="ORF">C7B47_16785</name>
</gene>
<dbReference type="PROSITE" id="PS50850">
    <property type="entry name" value="MFS"/>
    <property type="match status" value="1"/>
</dbReference>
<keyword evidence="3" id="KW-1003">Cell membrane</keyword>
<evidence type="ECO:0000313" key="10">
    <source>
        <dbReference type="Proteomes" id="UP000242705"/>
    </source>
</evidence>
<dbReference type="SUPFAM" id="SSF103473">
    <property type="entry name" value="MFS general substrate transporter"/>
    <property type="match status" value="1"/>
</dbReference>
<comment type="subcellular location">
    <subcellularLocation>
        <location evidence="1">Cell membrane</location>
        <topology evidence="1">Multi-pass membrane protein</topology>
    </subcellularLocation>
</comment>
<feature type="transmembrane region" description="Helical" evidence="7">
    <location>
        <begin position="311"/>
        <end position="334"/>
    </location>
</feature>
<feature type="transmembrane region" description="Helical" evidence="7">
    <location>
        <begin position="346"/>
        <end position="364"/>
    </location>
</feature>
<evidence type="ECO:0000256" key="1">
    <source>
        <dbReference type="ARBA" id="ARBA00004651"/>
    </source>
</evidence>
<keyword evidence="2" id="KW-0813">Transport</keyword>
<feature type="transmembrane region" description="Helical" evidence="7">
    <location>
        <begin position="171"/>
        <end position="189"/>
    </location>
</feature>
<evidence type="ECO:0000256" key="7">
    <source>
        <dbReference type="SAM" id="Phobius"/>
    </source>
</evidence>
<feature type="domain" description="Major facilitator superfamily (MFS) profile" evidence="8">
    <location>
        <begin position="7"/>
        <end position="400"/>
    </location>
</feature>
<evidence type="ECO:0000313" key="9">
    <source>
        <dbReference type="EMBL" id="PSR22280.1"/>
    </source>
</evidence>
<comment type="caution">
    <text evidence="9">The sequence shown here is derived from an EMBL/GenBank/DDBJ whole genome shotgun (WGS) entry which is preliminary data.</text>
</comment>
<name>A0A2T2WJ77_SULTH</name>
<keyword evidence="4 7" id="KW-0812">Transmembrane</keyword>
<dbReference type="Proteomes" id="UP000242705">
    <property type="component" value="Unassembled WGS sequence"/>
</dbReference>
<dbReference type="PANTHER" id="PTHR23513:SF6">
    <property type="entry name" value="MAJOR FACILITATOR SUPERFAMILY ASSOCIATED DOMAIN-CONTAINING PROTEIN"/>
    <property type="match status" value="1"/>
</dbReference>
<evidence type="ECO:0000256" key="2">
    <source>
        <dbReference type="ARBA" id="ARBA00022448"/>
    </source>
</evidence>
<feature type="transmembrane region" description="Helical" evidence="7">
    <location>
        <begin position="287"/>
        <end position="305"/>
    </location>
</feature>
<organism evidence="9 10">
    <name type="scientific">Sulfobacillus thermosulfidooxidans</name>
    <dbReference type="NCBI Taxonomy" id="28034"/>
    <lineage>
        <taxon>Bacteria</taxon>
        <taxon>Bacillati</taxon>
        <taxon>Bacillota</taxon>
        <taxon>Clostridia</taxon>
        <taxon>Eubacteriales</taxon>
        <taxon>Clostridiales Family XVII. Incertae Sedis</taxon>
        <taxon>Sulfobacillus</taxon>
    </lineage>
</organism>
<evidence type="ECO:0000256" key="4">
    <source>
        <dbReference type="ARBA" id="ARBA00022692"/>
    </source>
</evidence>
<reference evidence="9 10" key="1">
    <citation type="journal article" date="2014" name="BMC Genomics">
        <title>Comparison of environmental and isolate Sulfobacillus genomes reveals diverse carbon, sulfur, nitrogen, and hydrogen metabolisms.</title>
        <authorList>
            <person name="Justice N.B."/>
            <person name="Norman A."/>
            <person name="Brown C.T."/>
            <person name="Singh A."/>
            <person name="Thomas B.C."/>
            <person name="Banfield J.F."/>
        </authorList>
    </citation>
    <scope>NUCLEOTIDE SEQUENCE [LARGE SCALE GENOMIC DNA]</scope>
    <source>
        <strain evidence="9">AMDSBA5</strain>
    </source>
</reference>
<evidence type="ECO:0000259" key="8">
    <source>
        <dbReference type="PROSITE" id="PS50850"/>
    </source>
</evidence>
<dbReference type="InterPro" id="IPR020846">
    <property type="entry name" value="MFS_dom"/>
</dbReference>
<evidence type="ECO:0000256" key="5">
    <source>
        <dbReference type="ARBA" id="ARBA00022989"/>
    </source>
</evidence>
<evidence type="ECO:0000256" key="6">
    <source>
        <dbReference type="ARBA" id="ARBA00023136"/>
    </source>
</evidence>
<dbReference type="EMBL" id="PXYX01000090">
    <property type="protein sequence ID" value="PSR22280.1"/>
    <property type="molecule type" value="Genomic_DNA"/>
</dbReference>
<dbReference type="AlphaFoldDB" id="A0A2T2WJ77"/>
<feature type="transmembrane region" description="Helical" evidence="7">
    <location>
        <begin position="220"/>
        <end position="245"/>
    </location>
</feature>